<dbReference type="Proteomes" id="UP000254101">
    <property type="component" value="Unassembled WGS sequence"/>
</dbReference>
<dbReference type="GO" id="GO:0006529">
    <property type="term" value="P:asparagine biosynthetic process"/>
    <property type="evidence" value="ECO:0007669"/>
    <property type="project" value="InterPro"/>
</dbReference>
<dbReference type="Gene3D" id="3.40.50.620">
    <property type="entry name" value="HUPs"/>
    <property type="match status" value="1"/>
</dbReference>
<reference evidence="5 6" key="1">
    <citation type="submission" date="2018-07" db="EMBL/GenBank/DDBJ databases">
        <title>Erythrobacter nanhaiensis sp. nov., a novel member of the genus Erythrobacter isolated from the South China Sea.</title>
        <authorList>
            <person name="Chen X."/>
            <person name="Liu J."/>
        </authorList>
    </citation>
    <scope>NUCLEOTIDE SEQUENCE [LARGE SCALE GENOMIC DNA]</scope>
    <source>
        <strain evidence="5 6">S-5</strain>
    </source>
</reference>
<dbReference type="SUPFAM" id="SSF52402">
    <property type="entry name" value="Adenine nucleotide alpha hydrolases-like"/>
    <property type="match status" value="1"/>
</dbReference>
<evidence type="ECO:0000256" key="2">
    <source>
        <dbReference type="ARBA" id="ARBA00012737"/>
    </source>
</evidence>
<proteinExistence type="predicted"/>
<dbReference type="PANTHER" id="PTHR43284:SF1">
    <property type="entry name" value="ASPARAGINE SYNTHETASE"/>
    <property type="match status" value="1"/>
</dbReference>
<protein>
    <recommendedName>
        <fullName evidence="2">asparagine synthase (glutamine-hydrolyzing)</fullName>
        <ecNumber evidence="2">6.3.5.4</ecNumber>
    </recommendedName>
</protein>
<dbReference type="GO" id="GO:0004066">
    <property type="term" value="F:asparagine synthase (glutamine-hydrolyzing) activity"/>
    <property type="evidence" value="ECO:0007669"/>
    <property type="project" value="UniProtKB-EC"/>
</dbReference>
<dbReference type="EMBL" id="QRBB01000001">
    <property type="protein sequence ID" value="RDS76741.1"/>
    <property type="molecule type" value="Genomic_DNA"/>
</dbReference>
<dbReference type="AlphaFoldDB" id="A0A395LJ30"/>
<feature type="domain" description="Glutamine amidotransferase type-2" evidence="4">
    <location>
        <begin position="2"/>
        <end position="205"/>
    </location>
</feature>
<accession>A0A395LJ30</accession>
<organism evidence="5 6">
    <name type="scientific">Alteriqipengyuania lutimaris</name>
    <dbReference type="NCBI Taxonomy" id="1538146"/>
    <lineage>
        <taxon>Bacteria</taxon>
        <taxon>Pseudomonadati</taxon>
        <taxon>Pseudomonadota</taxon>
        <taxon>Alphaproteobacteria</taxon>
        <taxon>Sphingomonadales</taxon>
        <taxon>Erythrobacteraceae</taxon>
        <taxon>Alteriqipengyuania</taxon>
    </lineage>
</organism>
<dbReference type="InterPro" id="IPR051786">
    <property type="entry name" value="ASN_synthetase/amidase"/>
</dbReference>
<dbReference type="InterPro" id="IPR029055">
    <property type="entry name" value="Ntn_hydrolases_N"/>
</dbReference>
<evidence type="ECO:0000313" key="6">
    <source>
        <dbReference type="Proteomes" id="UP000254101"/>
    </source>
</evidence>
<comment type="caution">
    <text evidence="5">The sequence shown here is derived from an EMBL/GenBank/DDBJ whole genome shotgun (WGS) entry which is preliminary data.</text>
</comment>
<dbReference type="InterPro" id="IPR001962">
    <property type="entry name" value="Asn_synthase"/>
</dbReference>
<gene>
    <name evidence="5" type="ORF">DL238_03375</name>
</gene>
<dbReference type="PROSITE" id="PS51278">
    <property type="entry name" value="GATASE_TYPE_2"/>
    <property type="match status" value="1"/>
</dbReference>
<evidence type="ECO:0000313" key="5">
    <source>
        <dbReference type="EMBL" id="RDS76741.1"/>
    </source>
</evidence>
<comment type="pathway">
    <text evidence="1">Amino-acid biosynthesis; L-asparagine biosynthesis; L-asparagine from L-aspartate (L-Gln route): step 1/1.</text>
</comment>
<dbReference type="PANTHER" id="PTHR43284">
    <property type="entry name" value="ASPARAGINE SYNTHETASE (GLUTAMINE-HYDROLYZING)"/>
    <property type="match status" value="1"/>
</dbReference>
<dbReference type="InterPro" id="IPR017932">
    <property type="entry name" value="GATase_2_dom"/>
</dbReference>
<evidence type="ECO:0000256" key="3">
    <source>
        <dbReference type="ARBA" id="ARBA00048741"/>
    </source>
</evidence>
<dbReference type="InterPro" id="IPR014729">
    <property type="entry name" value="Rossmann-like_a/b/a_fold"/>
</dbReference>
<comment type="catalytic activity">
    <reaction evidence="3">
        <text>L-aspartate + L-glutamine + ATP + H2O = L-asparagine + L-glutamate + AMP + diphosphate + H(+)</text>
        <dbReference type="Rhea" id="RHEA:12228"/>
        <dbReference type="ChEBI" id="CHEBI:15377"/>
        <dbReference type="ChEBI" id="CHEBI:15378"/>
        <dbReference type="ChEBI" id="CHEBI:29985"/>
        <dbReference type="ChEBI" id="CHEBI:29991"/>
        <dbReference type="ChEBI" id="CHEBI:30616"/>
        <dbReference type="ChEBI" id="CHEBI:33019"/>
        <dbReference type="ChEBI" id="CHEBI:58048"/>
        <dbReference type="ChEBI" id="CHEBI:58359"/>
        <dbReference type="ChEBI" id="CHEBI:456215"/>
        <dbReference type="EC" id="6.3.5.4"/>
    </reaction>
</comment>
<dbReference type="RefSeq" id="WP_115490964.1">
    <property type="nucleotide sequence ID" value="NZ_JACHWW010000001.1"/>
</dbReference>
<evidence type="ECO:0000259" key="4">
    <source>
        <dbReference type="PROSITE" id="PS51278"/>
    </source>
</evidence>
<dbReference type="Pfam" id="PF13537">
    <property type="entry name" value="GATase_7"/>
    <property type="match status" value="1"/>
</dbReference>
<name>A0A395LJ30_9SPHN</name>
<dbReference type="Pfam" id="PF00733">
    <property type="entry name" value="Asn_synthase"/>
    <property type="match status" value="1"/>
</dbReference>
<evidence type="ECO:0000256" key="1">
    <source>
        <dbReference type="ARBA" id="ARBA00005187"/>
    </source>
</evidence>
<dbReference type="SUPFAM" id="SSF56235">
    <property type="entry name" value="N-terminal nucleophile aminohydrolases (Ntn hydrolases)"/>
    <property type="match status" value="1"/>
</dbReference>
<dbReference type="OrthoDB" id="9763290at2"/>
<keyword evidence="6" id="KW-1185">Reference proteome</keyword>
<dbReference type="Gene3D" id="3.60.20.10">
    <property type="entry name" value="Glutamine Phosphoribosylpyrophosphate, subunit 1, domain 1"/>
    <property type="match status" value="1"/>
</dbReference>
<dbReference type="EC" id="6.3.5.4" evidence="2"/>
<sequence>MSMIFGVLARGAEPVRQEWRDAMERRASAWPADHAARHAASHGFVALRERSAFAGAASAGFASNAAHALVFDGRLDNRRELCTELELGQAHDAEIALAAFDRWGENFAARLIGDFAMAVMGESRPTLTLARDAMGVRPLFVAQTAQFVAFASNMDVLLALPFVDRTPDHSWLVDFLEAIRTDATNTPYRGIAIMPPAHAARHGDGEDRLAPHWSVPPLDTVLSITREEAVREYRRLFDQAVACRLPERGIAACELSGGLDSSSIAVTAAPLLVERGDPLLTLSHVNDPERSQGLPIVEEREEISSTLSVLPDGVEHCWLDTSPDSQIAVLGEMIAKHGGPQRRDFSSGQPRLAVMMEERDCRVLLSGHGGDECVTSHGAGYHESLAAAGAWQLLDRRVSWKARWLWRSAAGRAVLRARIVAAQRARIRSAPRFTLPTYKPDAQLLASRYAFPNRPAWGTFAERERAVITGSHIAHRTQDCAVGSGPSGFAHAYPMLDTRLVDFVLRLPDLLKQDGDHKRVLIRKAMEGRLPDRVRERTDKDGAVMPVALSGFHEGLDEFAALFSRCADHPLLSRLLDLKSLQASLGRYALTDKSQNPFGNQQIRRAAQLCLWVEEQDRMK</sequence>